<dbReference type="KEGG" id="ptk:EXN22_18215"/>
<dbReference type="AlphaFoldDB" id="A0A411ML15"/>
<dbReference type="OrthoDB" id="737780at2"/>
<dbReference type="CDD" id="cd22893">
    <property type="entry name" value="PlcA-like"/>
    <property type="match status" value="1"/>
</dbReference>
<evidence type="ECO:0000313" key="2">
    <source>
        <dbReference type="Proteomes" id="UP000291130"/>
    </source>
</evidence>
<accession>A0A411ML15</accession>
<keyword evidence="2" id="KW-1185">Reference proteome</keyword>
<dbReference type="RefSeq" id="WP_130265378.1">
    <property type="nucleotide sequence ID" value="NZ_CP035952.1"/>
</dbReference>
<dbReference type="Proteomes" id="UP000291130">
    <property type="component" value="Chromosome"/>
</dbReference>
<evidence type="ECO:0000313" key="1">
    <source>
        <dbReference type="EMBL" id="QBF27524.1"/>
    </source>
</evidence>
<organism evidence="1 2">
    <name type="scientific">Pseudomonas tructae</name>
    <dbReference type="NCBI Taxonomy" id="2518644"/>
    <lineage>
        <taxon>Bacteria</taxon>
        <taxon>Pseudomonadati</taxon>
        <taxon>Pseudomonadota</taxon>
        <taxon>Gammaproteobacteria</taxon>
        <taxon>Pseudomonadales</taxon>
        <taxon>Pseudomonadaceae</taxon>
        <taxon>Pseudomonas</taxon>
    </lineage>
</organism>
<dbReference type="EMBL" id="CP035952">
    <property type="protein sequence ID" value="QBF27524.1"/>
    <property type="molecule type" value="Genomic_DNA"/>
</dbReference>
<sequence>MTEANKPTDPGTASGGRIYERLDRLFSEEGIAIPGDGAVLELVALGEHTLKYHQMVNPPSQLAMASDSVPRERFEGGEHTAIGDSATLYFSASDSGTPAWEVELDLPNGLALTYGQIVALGGDFYGDPDRPISDGGTVSERMQRFTAAFNSLASLPASKSEAEKILAVMQEEIQAANQAINNGVQPHEAYDKLGDELSAKWNRITGGGSIFTPWVPLGRYLKLAATNWDHFGTWAVAAYKAGHAVALQQAAKAHRSGQRKDLELAYAMNAFADHFLSDLFSGGHLRTPRKQLYEKVTPSDVGSLLSRYMHDEDCEFGLNVFNAMDESWHAYGDKRYFDTVDVANRNHVNAVVQTSVDEVFQSFSDGTVPSEEAFEALLWLPDLKQLQNHLSNVNYSALFVAQNNTVLRRQDINNLNDRNWTDNWWGTTTLALLKKDYDPKPPAGYLNPPLQAPTIQANGWQSHQPSPPNWVDGKAVRYAFSFTNGLNESYTGPWSSYVTLEGSYHPTLNVPLDATGKSTGRNIFRQFRGSAPALVGSLGSTQTSFIDQQN</sequence>
<protein>
    <submittedName>
        <fullName evidence="1">Phospholipase</fullName>
    </submittedName>
</protein>
<proteinExistence type="predicted"/>
<reference evidence="1 2" key="1">
    <citation type="submission" date="2019-02" db="EMBL/GenBank/DDBJ databases">
        <title>Complete genome sequence of Pseudomonas sp. SNU WT1 isolated from rainbow trout.</title>
        <authorList>
            <person name="Oh W.T."/>
            <person name="Park S.C."/>
        </authorList>
    </citation>
    <scope>NUCLEOTIDE SEQUENCE [LARGE SCALE GENOMIC DNA]</scope>
    <source>
        <strain evidence="1 2">SNU WT1</strain>
    </source>
</reference>
<gene>
    <name evidence="1" type="ORF">EXN22_18215</name>
</gene>
<name>A0A411ML15_9PSED</name>
<dbReference type="InterPro" id="IPR049756">
    <property type="entry name" value="PlcA-like_dom"/>
</dbReference>